<evidence type="ECO:0000313" key="3">
    <source>
        <dbReference type="Proteomes" id="UP000237350"/>
    </source>
</evidence>
<dbReference type="OrthoDB" id="357621at2"/>
<dbReference type="InterPro" id="IPR004291">
    <property type="entry name" value="Transposase_IS66_central"/>
</dbReference>
<dbReference type="InterPro" id="IPR052344">
    <property type="entry name" value="Transposase-related"/>
</dbReference>
<keyword evidence="3" id="KW-1185">Reference proteome</keyword>
<sequence length="59" mass="7035">MLYHYEQTRSADYLRAFLQGYHGYLQRDGYKVYQTLEAELSFTSVGCWAHARRKFHEAA</sequence>
<name>A0A2S4JHN5_9SPIO</name>
<proteinExistence type="predicted"/>
<comment type="caution">
    <text evidence="2">The sequence shown here is derived from an EMBL/GenBank/DDBJ whole genome shotgun (WGS) entry which is preliminary data.</text>
</comment>
<reference evidence="3" key="1">
    <citation type="submission" date="2015-12" db="EMBL/GenBank/DDBJ databases">
        <authorList>
            <person name="Lodha T.D."/>
            <person name="Chintalapati S."/>
            <person name="Chintalapati V.R."/>
            <person name="Sravanthi T."/>
        </authorList>
    </citation>
    <scope>NUCLEOTIDE SEQUENCE [LARGE SCALE GENOMIC DNA]</scope>
    <source>
        <strain evidence="3">JC133</strain>
    </source>
</reference>
<evidence type="ECO:0000259" key="1">
    <source>
        <dbReference type="Pfam" id="PF03050"/>
    </source>
</evidence>
<accession>A0A2S4JHN5</accession>
<dbReference type="Pfam" id="PF03050">
    <property type="entry name" value="DDE_Tnp_IS66"/>
    <property type="match status" value="1"/>
</dbReference>
<gene>
    <name evidence="2" type="ORF">AU468_10640</name>
</gene>
<organism evidence="2 3">
    <name type="scientific">Alkalispirochaeta sphaeroplastigenens</name>
    <dbReference type="NCBI Taxonomy" id="1187066"/>
    <lineage>
        <taxon>Bacteria</taxon>
        <taxon>Pseudomonadati</taxon>
        <taxon>Spirochaetota</taxon>
        <taxon>Spirochaetia</taxon>
        <taxon>Spirochaetales</taxon>
        <taxon>Spirochaetaceae</taxon>
        <taxon>Alkalispirochaeta</taxon>
    </lineage>
</organism>
<dbReference type="EMBL" id="LPWH01000111">
    <property type="protein sequence ID" value="POQ99068.1"/>
    <property type="molecule type" value="Genomic_DNA"/>
</dbReference>
<dbReference type="AlphaFoldDB" id="A0A2S4JHN5"/>
<protein>
    <recommendedName>
        <fullName evidence="1">Transposase IS66 central domain-containing protein</fullName>
    </recommendedName>
</protein>
<feature type="domain" description="Transposase IS66 central" evidence="1">
    <location>
        <begin position="2"/>
        <end position="58"/>
    </location>
</feature>
<dbReference type="PANTHER" id="PTHR33678">
    <property type="entry name" value="BLL1576 PROTEIN"/>
    <property type="match status" value="1"/>
</dbReference>
<evidence type="ECO:0000313" key="2">
    <source>
        <dbReference type="EMBL" id="POQ99068.1"/>
    </source>
</evidence>
<dbReference type="Proteomes" id="UP000237350">
    <property type="component" value="Unassembled WGS sequence"/>
</dbReference>